<dbReference type="Proteomes" id="UP000612282">
    <property type="component" value="Unassembled WGS sequence"/>
</dbReference>
<proteinExistence type="predicted"/>
<dbReference type="EMBL" id="BOMG01000109">
    <property type="protein sequence ID" value="GID60514.1"/>
    <property type="molecule type" value="Genomic_DNA"/>
</dbReference>
<comment type="caution">
    <text evidence="1">The sequence shown here is derived from an EMBL/GenBank/DDBJ whole genome shotgun (WGS) entry which is preliminary data.</text>
</comment>
<organism evidence="1 2">
    <name type="scientific">Actinoplanes couchii</name>
    <dbReference type="NCBI Taxonomy" id="403638"/>
    <lineage>
        <taxon>Bacteria</taxon>
        <taxon>Bacillati</taxon>
        <taxon>Actinomycetota</taxon>
        <taxon>Actinomycetes</taxon>
        <taxon>Micromonosporales</taxon>
        <taxon>Micromonosporaceae</taxon>
        <taxon>Actinoplanes</taxon>
    </lineage>
</organism>
<sequence length="384" mass="42166">MPEFVRLSVSHCQYRIFAGDGADEMGIYTIGDDLLHVGGPHRCTGFTGLHTGSIQMRVIGHSSEPSMLPRGDWDAAAETTLWCPTGSVTVIGLMGGSHDELREVPMPGNGLLRLRVYARHRLDESVRIEDDSPEQHELHLWPVTEETGFRTLYTDDLRSGWPRMTADGLRFGGPQKTASAAEWAMLSLLPRPKPSRLPFPSPRERVTVPPVDPGPRVTVIRSRVMPAHRATAAPDWLAPTIPAGDVEIRLAVADGGSEAPVLTWRWATAASPISPPPVTALPDEQVTTVRMLIRAGIGDAEVTVRHEGVPASQSVALGLIWDHLLDALATAPGGIWQNPLQDRAVWQSALHDRAVEEWQLADKRRRQKAEWEARGWAGTPPHLR</sequence>
<evidence type="ECO:0000313" key="1">
    <source>
        <dbReference type="EMBL" id="GID60514.1"/>
    </source>
</evidence>
<keyword evidence="2" id="KW-1185">Reference proteome</keyword>
<evidence type="ECO:0000313" key="2">
    <source>
        <dbReference type="Proteomes" id="UP000612282"/>
    </source>
</evidence>
<reference evidence="1 2" key="1">
    <citation type="submission" date="2021-01" db="EMBL/GenBank/DDBJ databases">
        <title>Whole genome shotgun sequence of Actinoplanes couchii NBRC 106145.</title>
        <authorList>
            <person name="Komaki H."/>
            <person name="Tamura T."/>
        </authorList>
    </citation>
    <scope>NUCLEOTIDE SEQUENCE [LARGE SCALE GENOMIC DNA]</scope>
    <source>
        <strain evidence="1 2">NBRC 106145</strain>
    </source>
</reference>
<gene>
    <name evidence="1" type="ORF">Aco03nite_089180</name>
</gene>
<protein>
    <submittedName>
        <fullName evidence="1">Uncharacterized protein</fullName>
    </submittedName>
</protein>
<accession>A0ABQ3XPU5</accession>
<dbReference type="RefSeq" id="WP_203807611.1">
    <property type="nucleotide sequence ID" value="NZ_BAAAQE010000112.1"/>
</dbReference>
<name>A0ABQ3XPU5_9ACTN</name>